<organism evidence="1 2">
    <name type="scientific">Stephania yunnanensis</name>
    <dbReference type="NCBI Taxonomy" id="152371"/>
    <lineage>
        <taxon>Eukaryota</taxon>
        <taxon>Viridiplantae</taxon>
        <taxon>Streptophyta</taxon>
        <taxon>Embryophyta</taxon>
        <taxon>Tracheophyta</taxon>
        <taxon>Spermatophyta</taxon>
        <taxon>Magnoliopsida</taxon>
        <taxon>Ranunculales</taxon>
        <taxon>Menispermaceae</taxon>
        <taxon>Menispermoideae</taxon>
        <taxon>Cissampelideae</taxon>
        <taxon>Stephania</taxon>
    </lineage>
</organism>
<accession>A0AAP0KX02</accession>
<comment type="caution">
    <text evidence="1">The sequence shown here is derived from an EMBL/GenBank/DDBJ whole genome shotgun (WGS) entry which is preliminary data.</text>
</comment>
<dbReference type="AlphaFoldDB" id="A0AAP0KX02"/>
<gene>
    <name evidence="1" type="ORF">Syun_006644</name>
</gene>
<proteinExistence type="predicted"/>
<keyword evidence="2" id="KW-1185">Reference proteome</keyword>
<evidence type="ECO:0000313" key="2">
    <source>
        <dbReference type="Proteomes" id="UP001420932"/>
    </source>
</evidence>
<name>A0AAP0KX02_9MAGN</name>
<dbReference type="EMBL" id="JBBNAF010000003">
    <property type="protein sequence ID" value="KAK9160303.1"/>
    <property type="molecule type" value="Genomic_DNA"/>
</dbReference>
<reference evidence="1 2" key="1">
    <citation type="submission" date="2024-01" db="EMBL/GenBank/DDBJ databases">
        <title>Genome assemblies of Stephania.</title>
        <authorList>
            <person name="Yang L."/>
        </authorList>
    </citation>
    <scope>NUCLEOTIDE SEQUENCE [LARGE SCALE GENOMIC DNA]</scope>
    <source>
        <strain evidence="1">YNDBR</strain>
        <tissue evidence="1">Leaf</tissue>
    </source>
</reference>
<protein>
    <submittedName>
        <fullName evidence="1">Uncharacterized protein</fullName>
    </submittedName>
</protein>
<sequence length="62" mass="7167">MANWSKIIVRWSLALVELRDHLRAWIRNQKRGCSGEKHVVAPWNALPNDSTKDVATITDNRK</sequence>
<evidence type="ECO:0000313" key="1">
    <source>
        <dbReference type="EMBL" id="KAK9160303.1"/>
    </source>
</evidence>
<dbReference type="Proteomes" id="UP001420932">
    <property type="component" value="Unassembled WGS sequence"/>
</dbReference>